<evidence type="ECO:0000256" key="10">
    <source>
        <dbReference type="ARBA" id="ARBA00023136"/>
    </source>
</evidence>
<keyword evidence="14" id="KW-1185">Reference proteome</keyword>
<evidence type="ECO:0000256" key="6">
    <source>
        <dbReference type="ARBA" id="ARBA00022692"/>
    </source>
</evidence>
<evidence type="ECO:0000256" key="8">
    <source>
        <dbReference type="ARBA" id="ARBA00022989"/>
    </source>
</evidence>
<accession>G7WAW9</accession>
<sequence length="344" mass="39155">MSIQDFLKEKTAYILCHTFVCVLSVSMLVALNPAGGKAFSALICCIYLIGALMPLTAEFIKKRNFYNELLLRFENIDRKNLIAEVLSRPEFYEGALFYDILKRSNKACLEEINNYKNIQEEYREYIELWVHEIKTPISSSKLIAQNNRSEPLNSVLDELDEIEGYVEQVLYYAKSNAVEKDYIIKEISLEKPVFSALKRNSSMLIRSGISVSAENLNNKVYSDIKWLEFILHQLIINAIKYAKDSAAWIRITSQEEENSCILQVSDNGIGIEQSELPRVFEKGFTGTNGRLRGKSTGMGLYICQKLSDKLGISIIAESTFEKGTTITLVFPKNSMTNIVRLTKM</sequence>
<dbReference type="AlphaFoldDB" id="G7WAW9"/>
<dbReference type="PANTHER" id="PTHR45453">
    <property type="entry name" value="PHOSPHATE REGULON SENSOR PROTEIN PHOR"/>
    <property type="match status" value="1"/>
</dbReference>
<evidence type="ECO:0000256" key="5">
    <source>
        <dbReference type="ARBA" id="ARBA00022679"/>
    </source>
</evidence>
<reference evidence="14" key="1">
    <citation type="submission" date="2011-11" db="EMBL/GenBank/DDBJ databases">
        <title>Complete sequence of Desulfosporosinus orientis DSM 765.</title>
        <authorList>
            <person name="Lucas S."/>
            <person name="Han J."/>
            <person name="Lapidus A."/>
            <person name="Cheng J.-F."/>
            <person name="Goodwin L."/>
            <person name="Pitluck S."/>
            <person name="Peters L."/>
            <person name="Ovchinnikova G."/>
            <person name="Teshima H."/>
            <person name="Detter J.C."/>
            <person name="Han C."/>
            <person name="Tapia R."/>
            <person name="Land M."/>
            <person name="Hauser L."/>
            <person name="Kyrpides N."/>
            <person name="Ivanova N."/>
            <person name="Pagani I."/>
            <person name="Pester M."/>
            <person name="Spring S."/>
            <person name="Ollivier B."/>
            <person name="Rattei T."/>
            <person name="Klenk H.-P."/>
            <person name="Wagner M."/>
            <person name="Loy A."/>
            <person name="Woyke T."/>
        </authorList>
    </citation>
    <scope>NUCLEOTIDE SEQUENCE [LARGE SCALE GENOMIC DNA]</scope>
    <source>
        <strain evidence="14">ATCC 19365 / DSM 765 / NCIMB 8382 / VKM B-1628</strain>
    </source>
</reference>
<dbReference type="STRING" id="768706.Desor_1529"/>
<dbReference type="Gene3D" id="3.30.565.10">
    <property type="entry name" value="Histidine kinase-like ATPase, C-terminal domain"/>
    <property type="match status" value="1"/>
</dbReference>
<dbReference type="PATRIC" id="fig|768706.3.peg.1514"/>
<proteinExistence type="predicted"/>
<keyword evidence="8 11" id="KW-1133">Transmembrane helix</keyword>
<gene>
    <name evidence="13" type="ordered locus">Desor_1529</name>
</gene>
<dbReference type="InterPro" id="IPR036890">
    <property type="entry name" value="HATPase_C_sf"/>
</dbReference>
<keyword evidence="4" id="KW-1003">Cell membrane</keyword>
<dbReference type="InterPro" id="IPR050351">
    <property type="entry name" value="BphY/WalK/GraS-like"/>
</dbReference>
<dbReference type="SMART" id="SM00387">
    <property type="entry name" value="HATPase_c"/>
    <property type="match status" value="1"/>
</dbReference>
<evidence type="ECO:0000256" key="3">
    <source>
        <dbReference type="ARBA" id="ARBA00012438"/>
    </source>
</evidence>
<keyword evidence="5" id="KW-0808">Transferase</keyword>
<dbReference type="GO" id="GO:0004721">
    <property type="term" value="F:phosphoprotein phosphatase activity"/>
    <property type="evidence" value="ECO:0007669"/>
    <property type="project" value="TreeGrafter"/>
</dbReference>
<keyword evidence="10 11" id="KW-0472">Membrane</keyword>
<feature type="transmembrane region" description="Helical" evidence="11">
    <location>
        <begin position="38"/>
        <end position="57"/>
    </location>
</feature>
<feature type="transmembrane region" description="Helical" evidence="11">
    <location>
        <begin position="12"/>
        <end position="32"/>
    </location>
</feature>
<dbReference type="EC" id="2.7.13.3" evidence="3"/>
<organism evidence="13 14">
    <name type="scientific">Desulfosporosinus orientis (strain ATCC 19365 / DSM 765 / NCIMB 8382 / VKM B-1628 / Singapore I)</name>
    <name type="common">Desulfotomaculum orientis</name>
    <dbReference type="NCBI Taxonomy" id="768706"/>
    <lineage>
        <taxon>Bacteria</taxon>
        <taxon>Bacillati</taxon>
        <taxon>Bacillota</taxon>
        <taxon>Clostridia</taxon>
        <taxon>Eubacteriales</taxon>
        <taxon>Desulfitobacteriaceae</taxon>
        <taxon>Desulfosporosinus</taxon>
    </lineage>
</organism>
<dbReference type="Pfam" id="PF02518">
    <property type="entry name" value="HATPase_c"/>
    <property type="match status" value="1"/>
</dbReference>
<keyword evidence="7 13" id="KW-0418">Kinase</keyword>
<dbReference type="GO" id="GO:0016036">
    <property type="term" value="P:cellular response to phosphate starvation"/>
    <property type="evidence" value="ECO:0007669"/>
    <property type="project" value="TreeGrafter"/>
</dbReference>
<dbReference type="HOGENOM" id="CLU_000445_13_1_9"/>
<comment type="catalytic activity">
    <reaction evidence="1">
        <text>ATP + protein L-histidine = ADP + protein N-phospho-L-histidine.</text>
        <dbReference type="EC" id="2.7.13.3"/>
    </reaction>
</comment>
<evidence type="ECO:0000256" key="9">
    <source>
        <dbReference type="ARBA" id="ARBA00023012"/>
    </source>
</evidence>
<evidence type="ECO:0000256" key="1">
    <source>
        <dbReference type="ARBA" id="ARBA00000085"/>
    </source>
</evidence>
<dbReference type="GO" id="GO:0000155">
    <property type="term" value="F:phosphorelay sensor kinase activity"/>
    <property type="evidence" value="ECO:0007669"/>
    <property type="project" value="TreeGrafter"/>
</dbReference>
<dbReference type="RefSeq" id="WP_014183999.1">
    <property type="nucleotide sequence ID" value="NC_016584.1"/>
</dbReference>
<protein>
    <recommendedName>
        <fullName evidence="3">histidine kinase</fullName>
        <ecNumber evidence="3">2.7.13.3</ecNumber>
    </recommendedName>
</protein>
<dbReference type="OrthoDB" id="9780487at2"/>
<evidence type="ECO:0000256" key="2">
    <source>
        <dbReference type="ARBA" id="ARBA00004651"/>
    </source>
</evidence>
<comment type="subcellular location">
    <subcellularLocation>
        <location evidence="2">Cell membrane</location>
        <topology evidence="2">Multi-pass membrane protein</topology>
    </subcellularLocation>
</comment>
<evidence type="ECO:0000313" key="14">
    <source>
        <dbReference type="Proteomes" id="UP000006346"/>
    </source>
</evidence>
<dbReference type="eggNOG" id="COG2205">
    <property type="taxonomic scope" value="Bacteria"/>
</dbReference>
<dbReference type="GO" id="GO:0005886">
    <property type="term" value="C:plasma membrane"/>
    <property type="evidence" value="ECO:0007669"/>
    <property type="project" value="UniProtKB-SubCell"/>
</dbReference>
<dbReference type="InterPro" id="IPR005467">
    <property type="entry name" value="His_kinase_dom"/>
</dbReference>
<evidence type="ECO:0000313" key="13">
    <source>
        <dbReference type="EMBL" id="AET67180.1"/>
    </source>
</evidence>
<dbReference type="EMBL" id="CP003108">
    <property type="protein sequence ID" value="AET67180.1"/>
    <property type="molecule type" value="Genomic_DNA"/>
</dbReference>
<dbReference type="PRINTS" id="PR00344">
    <property type="entry name" value="BCTRLSENSOR"/>
</dbReference>
<dbReference type="InterPro" id="IPR004358">
    <property type="entry name" value="Sig_transdc_His_kin-like_C"/>
</dbReference>
<keyword evidence="9" id="KW-0902">Two-component regulatory system</keyword>
<dbReference type="KEGG" id="dor:Desor_1529"/>
<keyword evidence="6 11" id="KW-0812">Transmembrane</keyword>
<evidence type="ECO:0000256" key="7">
    <source>
        <dbReference type="ARBA" id="ARBA00022777"/>
    </source>
</evidence>
<dbReference type="Proteomes" id="UP000006346">
    <property type="component" value="Chromosome"/>
</dbReference>
<evidence type="ECO:0000259" key="12">
    <source>
        <dbReference type="PROSITE" id="PS50109"/>
    </source>
</evidence>
<dbReference type="SUPFAM" id="SSF55874">
    <property type="entry name" value="ATPase domain of HSP90 chaperone/DNA topoisomerase II/histidine kinase"/>
    <property type="match status" value="1"/>
</dbReference>
<dbReference type="PANTHER" id="PTHR45453:SF2">
    <property type="entry name" value="HISTIDINE KINASE"/>
    <property type="match status" value="1"/>
</dbReference>
<evidence type="ECO:0000256" key="11">
    <source>
        <dbReference type="SAM" id="Phobius"/>
    </source>
</evidence>
<reference evidence="13 14" key="2">
    <citation type="journal article" date="2012" name="J. Bacteriol.">
        <title>Complete genome sequences of Desulfosporosinus orientis DSM765T, Desulfosporosinus youngiae DSM17734T, Desulfosporosinus meridiei DSM13257T, and Desulfosporosinus acidiphilus DSM22704T.</title>
        <authorList>
            <person name="Pester M."/>
            <person name="Brambilla E."/>
            <person name="Alazard D."/>
            <person name="Rattei T."/>
            <person name="Weinmaier T."/>
            <person name="Han J."/>
            <person name="Lucas S."/>
            <person name="Lapidus A."/>
            <person name="Cheng J.F."/>
            <person name="Goodwin L."/>
            <person name="Pitluck S."/>
            <person name="Peters L."/>
            <person name="Ovchinnikova G."/>
            <person name="Teshima H."/>
            <person name="Detter J.C."/>
            <person name="Han C.S."/>
            <person name="Tapia R."/>
            <person name="Land M.L."/>
            <person name="Hauser L."/>
            <person name="Kyrpides N.C."/>
            <person name="Ivanova N.N."/>
            <person name="Pagani I."/>
            <person name="Huntmann M."/>
            <person name="Wei C.L."/>
            <person name="Davenport K.W."/>
            <person name="Daligault H."/>
            <person name="Chain P.S."/>
            <person name="Chen A."/>
            <person name="Mavromatis K."/>
            <person name="Markowitz V."/>
            <person name="Szeto E."/>
            <person name="Mikhailova N."/>
            <person name="Pati A."/>
            <person name="Wagner M."/>
            <person name="Woyke T."/>
            <person name="Ollivier B."/>
            <person name="Klenk H.P."/>
            <person name="Spring S."/>
            <person name="Loy A."/>
        </authorList>
    </citation>
    <scope>NUCLEOTIDE SEQUENCE [LARGE SCALE GENOMIC DNA]</scope>
    <source>
        <strain evidence="14">ATCC 19365 / DSM 765 / NCIMB 8382 / VKM B-1628</strain>
    </source>
</reference>
<evidence type="ECO:0000256" key="4">
    <source>
        <dbReference type="ARBA" id="ARBA00022475"/>
    </source>
</evidence>
<dbReference type="PROSITE" id="PS50109">
    <property type="entry name" value="HIS_KIN"/>
    <property type="match status" value="1"/>
</dbReference>
<dbReference type="InterPro" id="IPR003594">
    <property type="entry name" value="HATPase_dom"/>
</dbReference>
<name>G7WAW9_DESOD</name>
<feature type="domain" description="Histidine kinase" evidence="12">
    <location>
        <begin position="128"/>
        <end position="334"/>
    </location>
</feature>